<evidence type="ECO:0000313" key="5">
    <source>
        <dbReference type="Proteomes" id="UP000589896"/>
    </source>
</evidence>
<dbReference type="PROSITE" id="PS50110">
    <property type="entry name" value="RESPONSE_REGULATORY"/>
    <property type="match status" value="1"/>
</dbReference>
<dbReference type="Proteomes" id="UP000589896">
    <property type="component" value="Unassembled WGS sequence"/>
</dbReference>
<dbReference type="AlphaFoldDB" id="A0A7Z0QT02"/>
<dbReference type="Pfam" id="PF00072">
    <property type="entry name" value="Response_reg"/>
    <property type="match status" value="1"/>
</dbReference>
<organism evidence="4 5">
    <name type="scientific">Luteimonas deserti</name>
    <dbReference type="NCBI Taxonomy" id="2752306"/>
    <lineage>
        <taxon>Bacteria</taxon>
        <taxon>Pseudomonadati</taxon>
        <taxon>Pseudomonadota</taxon>
        <taxon>Gammaproteobacteria</taxon>
        <taxon>Lysobacterales</taxon>
        <taxon>Lysobacteraceae</taxon>
        <taxon>Luteimonas</taxon>
    </lineage>
</organism>
<comment type="caution">
    <text evidence="4">The sequence shown here is derived from an EMBL/GenBank/DDBJ whole genome shotgun (WGS) entry which is preliminary data.</text>
</comment>
<dbReference type="SUPFAM" id="SSF52172">
    <property type="entry name" value="CheY-like"/>
    <property type="match status" value="1"/>
</dbReference>
<evidence type="ECO:0000313" key="4">
    <source>
        <dbReference type="EMBL" id="NYZ63180.1"/>
    </source>
</evidence>
<reference evidence="4 5" key="1">
    <citation type="submission" date="2020-07" db="EMBL/GenBank/DDBJ databases">
        <title>isolation of Luteimonas sp. SJ-16.</title>
        <authorList>
            <person name="Huang X.-X."/>
            <person name="Xu L."/>
            <person name="Sun J.-Q."/>
        </authorList>
    </citation>
    <scope>NUCLEOTIDE SEQUENCE [LARGE SCALE GENOMIC DNA]</scope>
    <source>
        <strain evidence="4 5">SJ-16</strain>
    </source>
</reference>
<dbReference type="PANTHER" id="PTHR44591:SF24">
    <property type="entry name" value="PROTEIN-GLUTAMATE METHYLESTERASE_PROTEIN-GLUTAMINE GLUTAMINASE 1"/>
    <property type="match status" value="1"/>
</dbReference>
<dbReference type="InterPro" id="IPR001789">
    <property type="entry name" value="Sig_transdc_resp-reg_receiver"/>
</dbReference>
<name>A0A7Z0QT02_9GAMM</name>
<protein>
    <submittedName>
        <fullName evidence="4">Response regulator</fullName>
    </submittedName>
</protein>
<evidence type="ECO:0000259" key="3">
    <source>
        <dbReference type="PROSITE" id="PS50110"/>
    </source>
</evidence>
<dbReference type="InterPro" id="IPR011006">
    <property type="entry name" value="CheY-like_superfamily"/>
</dbReference>
<proteinExistence type="predicted"/>
<dbReference type="Gene3D" id="3.40.50.2300">
    <property type="match status" value="1"/>
</dbReference>
<accession>A0A7Z0QT02</accession>
<evidence type="ECO:0000256" key="2">
    <source>
        <dbReference type="PROSITE-ProRule" id="PRU00169"/>
    </source>
</evidence>
<evidence type="ECO:0000256" key="1">
    <source>
        <dbReference type="ARBA" id="ARBA00022553"/>
    </source>
</evidence>
<feature type="modified residue" description="4-aspartylphosphate" evidence="2">
    <location>
        <position position="58"/>
    </location>
</feature>
<sequence>MPSNQALRVLIVEDESLLAMTVEDALIRVGWSVPAAAASVPEALSAVERGGFDIALLDINLGGQKVFPVADALLARGVPLVFASAYGGEGLREDLRHLPIIAKPFSHSELVTTLREAMERGALPSPEDAEVS</sequence>
<dbReference type="PANTHER" id="PTHR44591">
    <property type="entry name" value="STRESS RESPONSE REGULATOR PROTEIN 1"/>
    <property type="match status" value="1"/>
</dbReference>
<feature type="domain" description="Response regulatory" evidence="3">
    <location>
        <begin position="8"/>
        <end position="118"/>
    </location>
</feature>
<dbReference type="SMART" id="SM00448">
    <property type="entry name" value="REC"/>
    <property type="match status" value="1"/>
</dbReference>
<keyword evidence="1 2" id="KW-0597">Phosphoprotein</keyword>
<gene>
    <name evidence="4" type="ORF">H0E82_10450</name>
</gene>
<dbReference type="RefSeq" id="WP_180545393.1">
    <property type="nucleotide sequence ID" value="NZ_JACCJZ010000017.1"/>
</dbReference>
<dbReference type="EMBL" id="JACCJZ010000017">
    <property type="protein sequence ID" value="NYZ63180.1"/>
    <property type="molecule type" value="Genomic_DNA"/>
</dbReference>
<dbReference type="GO" id="GO:0000160">
    <property type="term" value="P:phosphorelay signal transduction system"/>
    <property type="evidence" value="ECO:0007669"/>
    <property type="project" value="InterPro"/>
</dbReference>
<keyword evidence="5" id="KW-1185">Reference proteome</keyword>
<dbReference type="InterPro" id="IPR050595">
    <property type="entry name" value="Bact_response_regulator"/>
</dbReference>